<dbReference type="EMBL" id="AMZH03003920">
    <property type="protein sequence ID" value="RRT70736.1"/>
    <property type="molecule type" value="Genomic_DNA"/>
</dbReference>
<evidence type="ECO:0000313" key="2">
    <source>
        <dbReference type="EMBL" id="RRT70736.1"/>
    </source>
</evidence>
<organism evidence="2 3">
    <name type="scientific">Ensete ventricosum</name>
    <name type="common">Abyssinian banana</name>
    <name type="synonym">Musa ensete</name>
    <dbReference type="NCBI Taxonomy" id="4639"/>
    <lineage>
        <taxon>Eukaryota</taxon>
        <taxon>Viridiplantae</taxon>
        <taxon>Streptophyta</taxon>
        <taxon>Embryophyta</taxon>
        <taxon>Tracheophyta</taxon>
        <taxon>Spermatophyta</taxon>
        <taxon>Magnoliopsida</taxon>
        <taxon>Liliopsida</taxon>
        <taxon>Zingiberales</taxon>
        <taxon>Musaceae</taxon>
        <taxon>Ensete</taxon>
    </lineage>
</organism>
<proteinExistence type="predicted"/>
<reference evidence="2 3" key="1">
    <citation type="journal article" date="2014" name="Agronomy (Basel)">
        <title>A Draft Genome Sequence for Ensete ventricosum, the Drought-Tolerant Tree Against Hunger.</title>
        <authorList>
            <person name="Harrison J."/>
            <person name="Moore K.A."/>
            <person name="Paszkiewicz K."/>
            <person name="Jones T."/>
            <person name="Grant M."/>
            <person name="Ambacheew D."/>
            <person name="Muzemil S."/>
            <person name="Studholme D.J."/>
        </authorList>
    </citation>
    <scope>NUCLEOTIDE SEQUENCE [LARGE SCALE GENOMIC DNA]</scope>
</reference>
<accession>A0A427A3F5</accession>
<sequence>VDVKRHRAACCSTSSLVLGLCAPDCMVVSTQGQSVHIMPETTIPFGLLHLAEQLVPCSAPVKHLLDCDSSLIQSPLHPSRSAGLLPITRVGRPDISLSMVRVGDLDSTGRSIRLVMHDGLGITLCMPKVSTGKSTLAAQVTTSPEVEEVQAEAAPRTASAQTLKRQAKKSAPQ</sequence>
<comment type="caution">
    <text evidence="2">The sequence shown here is derived from an EMBL/GenBank/DDBJ whole genome shotgun (WGS) entry which is preliminary data.</text>
</comment>
<feature type="region of interest" description="Disordered" evidence="1">
    <location>
        <begin position="146"/>
        <end position="173"/>
    </location>
</feature>
<feature type="non-terminal residue" evidence="2">
    <location>
        <position position="1"/>
    </location>
</feature>
<protein>
    <submittedName>
        <fullName evidence="2">Uncharacterized protein</fullName>
    </submittedName>
</protein>
<dbReference type="AlphaFoldDB" id="A0A427A3F5"/>
<name>A0A427A3F5_ENSVE</name>
<dbReference type="Proteomes" id="UP000287651">
    <property type="component" value="Unassembled WGS sequence"/>
</dbReference>
<gene>
    <name evidence="2" type="ORF">B296_00020806</name>
</gene>
<evidence type="ECO:0000313" key="3">
    <source>
        <dbReference type="Proteomes" id="UP000287651"/>
    </source>
</evidence>
<evidence type="ECO:0000256" key="1">
    <source>
        <dbReference type="SAM" id="MobiDB-lite"/>
    </source>
</evidence>